<evidence type="ECO:0000313" key="2">
    <source>
        <dbReference type="Proteomes" id="UP000646244"/>
    </source>
</evidence>
<dbReference type="Proteomes" id="UP000646244">
    <property type="component" value="Unassembled WGS sequence"/>
</dbReference>
<protein>
    <submittedName>
        <fullName evidence="1">Uncharacterized protein</fullName>
    </submittedName>
</protein>
<reference evidence="1" key="2">
    <citation type="submission" date="2020-09" db="EMBL/GenBank/DDBJ databases">
        <authorList>
            <person name="Sun Q."/>
            <person name="Ohkuma M."/>
        </authorList>
    </citation>
    <scope>NUCLEOTIDE SEQUENCE</scope>
    <source>
        <strain evidence="1">JCM 4633</strain>
    </source>
</reference>
<name>A0A918WIY7_STRCJ</name>
<gene>
    <name evidence="1" type="ORF">GCM10010507_23720</name>
</gene>
<reference evidence="1" key="1">
    <citation type="journal article" date="2014" name="Int. J. Syst. Evol. Microbiol.">
        <title>Complete genome sequence of Corynebacterium casei LMG S-19264T (=DSM 44701T), isolated from a smear-ripened cheese.</title>
        <authorList>
            <consortium name="US DOE Joint Genome Institute (JGI-PGF)"/>
            <person name="Walter F."/>
            <person name="Albersmeier A."/>
            <person name="Kalinowski J."/>
            <person name="Ruckert C."/>
        </authorList>
    </citation>
    <scope>NUCLEOTIDE SEQUENCE</scope>
    <source>
        <strain evidence="1">JCM 4633</strain>
    </source>
</reference>
<organism evidence="1 2">
    <name type="scientific">Streptomyces cinnamoneus</name>
    <name type="common">Streptoverticillium cinnamoneum</name>
    <dbReference type="NCBI Taxonomy" id="53446"/>
    <lineage>
        <taxon>Bacteria</taxon>
        <taxon>Bacillati</taxon>
        <taxon>Actinomycetota</taxon>
        <taxon>Actinomycetes</taxon>
        <taxon>Kitasatosporales</taxon>
        <taxon>Streptomycetaceae</taxon>
        <taxon>Streptomyces</taxon>
        <taxon>Streptomyces cinnamoneus group</taxon>
    </lineage>
</organism>
<dbReference type="EMBL" id="BMVB01000006">
    <property type="protein sequence ID" value="GHC47439.1"/>
    <property type="molecule type" value="Genomic_DNA"/>
</dbReference>
<dbReference type="AlphaFoldDB" id="A0A918WIY7"/>
<sequence length="61" mass="6331">MLHGEFSSAGPAFTAGRRPALAAAGSPSFTARSLAPRDLRLINDKINDGINGPHTCAPEDL</sequence>
<proteinExistence type="predicted"/>
<accession>A0A918WIY7</accession>
<comment type="caution">
    <text evidence="1">The sequence shown here is derived from an EMBL/GenBank/DDBJ whole genome shotgun (WGS) entry which is preliminary data.</text>
</comment>
<evidence type="ECO:0000313" key="1">
    <source>
        <dbReference type="EMBL" id="GHC47439.1"/>
    </source>
</evidence>